<feature type="transmembrane region" description="Helical" evidence="8">
    <location>
        <begin position="38"/>
        <end position="59"/>
    </location>
</feature>
<reference evidence="9 10" key="1">
    <citation type="submission" date="2016-10" db="EMBL/GenBank/DDBJ databases">
        <authorList>
            <person name="de Groot N.N."/>
        </authorList>
    </citation>
    <scope>NUCLEOTIDE SEQUENCE [LARGE SCALE GENOMIC DNA]</scope>
    <source>
        <strain evidence="9 10">743A</strain>
    </source>
</reference>
<protein>
    <recommendedName>
        <fullName evidence="8">Putative manganese efflux pump MntP</fullName>
    </recommendedName>
</protein>
<evidence type="ECO:0000313" key="9">
    <source>
        <dbReference type="EMBL" id="SFR55393.1"/>
    </source>
</evidence>
<sequence>MSIIELLAIAVGLSMDAFAVSVCKGLSRKKLKFADMYIVGFYFGFFQAAMPLIGYYLGIQFSKRIMSVDHWIAFILLGIIGAKMITEAFASHSPDEEENDSLGFHHMIVLALATSIDALAVGVTFACLNENIVPAVSIIGIVTFLLSAAGVRIGHSFGVRYKAKAEFAGGLILILMGVKILAEGLNII</sequence>
<feature type="transmembrane region" description="Helical" evidence="8">
    <location>
        <begin position="6"/>
        <end position="26"/>
    </location>
</feature>
<evidence type="ECO:0000256" key="3">
    <source>
        <dbReference type="ARBA" id="ARBA00022692"/>
    </source>
</evidence>
<dbReference type="Pfam" id="PF02659">
    <property type="entry name" value="Mntp"/>
    <property type="match status" value="1"/>
</dbReference>
<name>A0A1I6HLP2_9FIRM</name>
<dbReference type="GO" id="GO:0005886">
    <property type="term" value="C:plasma membrane"/>
    <property type="evidence" value="ECO:0007669"/>
    <property type="project" value="UniProtKB-SubCell"/>
</dbReference>
<comment type="function">
    <text evidence="8">Probably functions as a manganese efflux pump.</text>
</comment>
<evidence type="ECO:0000256" key="6">
    <source>
        <dbReference type="ARBA" id="ARBA00023136"/>
    </source>
</evidence>
<evidence type="ECO:0000256" key="1">
    <source>
        <dbReference type="ARBA" id="ARBA00022448"/>
    </source>
</evidence>
<comment type="similarity">
    <text evidence="8">Belongs to the MntP (TC 9.B.29) family.</text>
</comment>
<evidence type="ECO:0000256" key="7">
    <source>
        <dbReference type="ARBA" id="ARBA00023211"/>
    </source>
</evidence>
<dbReference type="EMBL" id="FOYZ01000001">
    <property type="protein sequence ID" value="SFR55393.1"/>
    <property type="molecule type" value="Genomic_DNA"/>
</dbReference>
<evidence type="ECO:0000256" key="2">
    <source>
        <dbReference type="ARBA" id="ARBA00022475"/>
    </source>
</evidence>
<dbReference type="OrthoDB" id="9811590at2"/>
<evidence type="ECO:0000256" key="4">
    <source>
        <dbReference type="ARBA" id="ARBA00022989"/>
    </source>
</evidence>
<dbReference type="InterPro" id="IPR003810">
    <property type="entry name" value="Mntp/YtaF"/>
</dbReference>
<keyword evidence="6 8" id="KW-0472">Membrane</keyword>
<keyword evidence="3 8" id="KW-0812">Transmembrane</keyword>
<evidence type="ECO:0000256" key="8">
    <source>
        <dbReference type="HAMAP-Rule" id="MF_01521"/>
    </source>
</evidence>
<evidence type="ECO:0000256" key="5">
    <source>
        <dbReference type="ARBA" id="ARBA00023065"/>
    </source>
</evidence>
<dbReference type="AlphaFoldDB" id="A0A1I6HLP2"/>
<keyword evidence="5 8" id="KW-0406">Ion transport</keyword>
<feature type="transmembrane region" description="Helical" evidence="8">
    <location>
        <begin position="102"/>
        <end position="126"/>
    </location>
</feature>
<comment type="subcellular location">
    <subcellularLocation>
        <location evidence="8">Cell membrane</location>
        <topology evidence="8">Multi-pass membrane protein</topology>
    </subcellularLocation>
</comment>
<dbReference type="Proteomes" id="UP000199659">
    <property type="component" value="Unassembled WGS sequence"/>
</dbReference>
<proteinExistence type="inferred from homology"/>
<evidence type="ECO:0000313" key="10">
    <source>
        <dbReference type="Proteomes" id="UP000199659"/>
    </source>
</evidence>
<gene>
    <name evidence="8" type="primary">mntP</name>
    <name evidence="9" type="ORF">SAMN05661086_00086</name>
</gene>
<keyword evidence="10" id="KW-1185">Reference proteome</keyword>
<feature type="transmembrane region" description="Helical" evidence="8">
    <location>
        <begin position="71"/>
        <end position="90"/>
    </location>
</feature>
<dbReference type="InterPro" id="IPR022929">
    <property type="entry name" value="Put_MntP"/>
</dbReference>
<dbReference type="HAMAP" id="MF_01521">
    <property type="entry name" value="MntP_pump"/>
    <property type="match status" value="1"/>
</dbReference>
<dbReference type="PANTHER" id="PTHR35529:SF1">
    <property type="entry name" value="MANGANESE EFFLUX PUMP MNTP-RELATED"/>
    <property type="match status" value="1"/>
</dbReference>
<dbReference type="RefSeq" id="WP_092558722.1">
    <property type="nucleotide sequence ID" value="NZ_FOYZ01000001.1"/>
</dbReference>
<accession>A0A1I6HLP2</accession>
<feature type="transmembrane region" description="Helical" evidence="8">
    <location>
        <begin position="132"/>
        <end position="153"/>
    </location>
</feature>
<keyword evidence="1 8" id="KW-0813">Transport</keyword>
<dbReference type="PANTHER" id="PTHR35529">
    <property type="entry name" value="MANGANESE EFFLUX PUMP MNTP-RELATED"/>
    <property type="match status" value="1"/>
</dbReference>
<dbReference type="GO" id="GO:0005384">
    <property type="term" value="F:manganese ion transmembrane transporter activity"/>
    <property type="evidence" value="ECO:0007669"/>
    <property type="project" value="UniProtKB-UniRule"/>
</dbReference>
<keyword evidence="2 8" id="KW-1003">Cell membrane</keyword>
<keyword evidence="4 8" id="KW-1133">Transmembrane helix</keyword>
<organism evidence="9 10">
    <name type="scientific">Anaeromicropila populeti</name>
    <dbReference type="NCBI Taxonomy" id="37658"/>
    <lineage>
        <taxon>Bacteria</taxon>
        <taxon>Bacillati</taxon>
        <taxon>Bacillota</taxon>
        <taxon>Clostridia</taxon>
        <taxon>Lachnospirales</taxon>
        <taxon>Lachnospiraceae</taxon>
        <taxon>Anaeromicropila</taxon>
    </lineage>
</organism>
<keyword evidence="7 8" id="KW-0464">Manganese</keyword>
<feature type="transmembrane region" description="Helical" evidence="8">
    <location>
        <begin position="165"/>
        <end position="182"/>
    </location>
</feature>